<keyword evidence="1" id="KW-1133">Transmembrane helix</keyword>
<dbReference type="EMBL" id="QOUX01000001">
    <property type="protein sequence ID" value="RXJ04307.1"/>
    <property type="molecule type" value="Genomic_DNA"/>
</dbReference>
<dbReference type="AlphaFoldDB" id="A0A4Q0VX34"/>
<dbReference type="RefSeq" id="WP_129076655.1">
    <property type="nucleotide sequence ID" value="NZ_QOUX01000001.1"/>
</dbReference>
<dbReference type="Proteomes" id="UP000290649">
    <property type="component" value="Unassembled WGS sequence"/>
</dbReference>
<evidence type="ECO:0000313" key="2">
    <source>
        <dbReference type="EMBL" id="RXJ04307.1"/>
    </source>
</evidence>
<gene>
    <name evidence="2" type="ORF">DS745_02670</name>
</gene>
<protein>
    <submittedName>
        <fullName evidence="2">Uncharacterized protein</fullName>
    </submittedName>
</protein>
<proteinExistence type="predicted"/>
<organism evidence="2 3">
    <name type="scientific">Anaerobacillus alkaliphilus</name>
    <dbReference type="NCBI Taxonomy" id="1548597"/>
    <lineage>
        <taxon>Bacteria</taxon>
        <taxon>Bacillati</taxon>
        <taxon>Bacillota</taxon>
        <taxon>Bacilli</taxon>
        <taxon>Bacillales</taxon>
        <taxon>Bacillaceae</taxon>
        <taxon>Anaerobacillus</taxon>
    </lineage>
</organism>
<keyword evidence="3" id="KW-1185">Reference proteome</keyword>
<keyword evidence="1" id="KW-0472">Membrane</keyword>
<keyword evidence="1" id="KW-0812">Transmembrane</keyword>
<feature type="transmembrane region" description="Helical" evidence="1">
    <location>
        <begin position="75"/>
        <end position="96"/>
    </location>
</feature>
<evidence type="ECO:0000256" key="1">
    <source>
        <dbReference type="SAM" id="Phobius"/>
    </source>
</evidence>
<feature type="transmembrane region" description="Helical" evidence="1">
    <location>
        <begin position="108"/>
        <end position="128"/>
    </location>
</feature>
<name>A0A4Q0VX34_9BACI</name>
<comment type="caution">
    <text evidence="2">The sequence shown here is derived from an EMBL/GenBank/DDBJ whole genome shotgun (WGS) entry which is preliminary data.</text>
</comment>
<sequence>MKNILLTLVVILLILGLYLGGLTLLLLIMSLFSLIQIDSWIAAIIFSFCVILWSLPFELLGLFDGLSLRSSFGRRVLRLLVVLFQFAVFTFYVIWLDMKFTTISFSNVGMICYIIIVGCITLGVMVGGQKVKQQDGKNKTV</sequence>
<accession>A0A4Q0VX34</accession>
<evidence type="ECO:0000313" key="3">
    <source>
        <dbReference type="Proteomes" id="UP000290649"/>
    </source>
</evidence>
<feature type="transmembrane region" description="Helical" evidence="1">
    <location>
        <begin position="40"/>
        <end position="63"/>
    </location>
</feature>
<reference evidence="2 3" key="1">
    <citation type="journal article" date="2019" name="Int. J. Syst. Evol. Microbiol.">
        <title>Anaerobacillus alkaliphilus sp. nov., a novel alkaliphilic and moderately halophilic bacterium.</title>
        <authorList>
            <person name="Borsodi A.K."/>
            <person name="Aszalos J.M."/>
            <person name="Bihari P."/>
            <person name="Nagy I."/>
            <person name="Schumann P."/>
            <person name="Sproer C."/>
            <person name="Kovacs A.L."/>
            <person name="Boka K."/>
            <person name="Dobosy P."/>
            <person name="Ovari M."/>
            <person name="Szili-Kovacs T."/>
            <person name="Toth E."/>
        </authorList>
    </citation>
    <scope>NUCLEOTIDE SEQUENCE [LARGE SCALE GENOMIC DNA]</scope>
    <source>
        <strain evidence="2 3">B16-10</strain>
    </source>
</reference>
<feature type="transmembrane region" description="Helical" evidence="1">
    <location>
        <begin position="7"/>
        <end position="34"/>
    </location>
</feature>